<dbReference type="GO" id="GO:0008168">
    <property type="term" value="F:methyltransferase activity"/>
    <property type="evidence" value="ECO:0007669"/>
    <property type="project" value="UniProtKB-KW"/>
</dbReference>
<evidence type="ECO:0000256" key="2">
    <source>
        <dbReference type="ARBA" id="ARBA00022679"/>
    </source>
</evidence>
<dbReference type="PIRSF" id="PIRSF004553">
    <property type="entry name" value="CHP00095"/>
    <property type="match status" value="1"/>
</dbReference>
<dbReference type="CDD" id="cd02440">
    <property type="entry name" value="AdoMet_MTases"/>
    <property type="match status" value="1"/>
</dbReference>
<keyword evidence="1 3" id="KW-0489">Methyltransferase</keyword>
<gene>
    <name evidence="3" type="ORF">SAMN05192532_101785</name>
</gene>
<dbReference type="OrthoDB" id="9803017at2"/>
<accession>A0A1I2AC85</accession>
<dbReference type="NCBIfam" id="TIGR00095">
    <property type="entry name" value="16S rRNA (guanine(966)-N(2))-methyltransferase RsmD"/>
    <property type="match status" value="1"/>
</dbReference>
<evidence type="ECO:0000313" key="3">
    <source>
        <dbReference type="EMBL" id="SFE41634.1"/>
    </source>
</evidence>
<dbReference type="AlphaFoldDB" id="A0A1I2AC85"/>
<dbReference type="STRING" id="930128.SAMN05192532_101785"/>
<dbReference type="GO" id="GO:0031167">
    <property type="term" value="P:rRNA methylation"/>
    <property type="evidence" value="ECO:0007669"/>
    <property type="project" value="InterPro"/>
</dbReference>
<reference evidence="3 4" key="1">
    <citation type="submission" date="2016-10" db="EMBL/GenBank/DDBJ databases">
        <authorList>
            <person name="de Groot N.N."/>
        </authorList>
    </citation>
    <scope>NUCLEOTIDE SEQUENCE [LARGE SCALE GENOMIC DNA]</scope>
    <source>
        <strain evidence="3 4">DSM 23995</strain>
    </source>
</reference>
<dbReference type="Pfam" id="PF03602">
    <property type="entry name" value="Cons_hypoth95"/>
    <property type="match status" value="1"/>
</dbReference>
<keyword evidence="4" id="KW-1185">Reference proteome</keyword>
<dbReference type="InterPro" id="IPR004398">
    <property type="entry name" value="RNA_MeTrfase_RsmD"/>
</dbReference>
<dbReference type="PANTHER" id="PTHR43542">
    <property type="entry name" value="METHYLTRANSFERASE"/>
    <property type="match status" value="1"/>
</dbReference>
<evidence type="ECO:0000256" key="1">
    <source>
        <dbReference type="ARBA" id="ARBA00022603"/>
    </source>
</evidence>
<evidence type="ECO:0000313" key="4">
    <source>
        <dbReference type="Proteomes" id="UP000199516"/>
    </source>
</evidence>
<dbReference type="InterPro" id="IPR002052">
    <property type="entry name" value="DNA_methylase_N6_adenine_CS"/>
</dbReference>
<sequence length="182" mass="20444">MRIISGDYKGRTIKAVPGMKTRPTSDKVKESLFNRIGPYFDGGAVLDLYAGTGNLGIEALSRGCDTCVFIDQSSQAVRVVKHNIKNLGIMKNTEVYRNDAKRALYIMGNRKRSFDLIFLDPPYAKEQLSNIVEIIEEQNLLTEEGQIVCEHHSETVLPEDIQSFRKSQAVTYGDTGITIYTY</sequence>
<name>A0A1I2AC85_9BACI</name>
<organism evidence="3 4">
    <name type="scientific">Alteribacillus iranensis</name>
    <dbReference type="NCBI Taxonomy" id="930128"/>
    <lineage>
        <taxon>Bacteria</taxon>
        <taxon>Bacillati</taxon>
        <taxon>Bacillota</taxon>
        <taxon>Bacilli</taxon>
        <taxon>Bacillales</taxon>
        <taxon>Bacillaceae</taxon>
        <taxon>Alteribacillus</taxon>
    </lineage>
</organism>
<dbReference type="SUPFAM" id="SSF53335">
    <property type="entry name" value="S-adenosyl-L-methionine-dependent methyltransferases"/>
    <property type="match status" value="1"/>
</dbReference>
<protein>
    <submittedName>
        <fullName evidence="3">16S rRNA (Guanine(966)-N(2))-methyltransferase RsmD</fullName>
    </submittedName>
</protein>
<proteinExistence type="predicted"/>
<dbReference type="Gene3D" id="3.40.50.150">
    <property type="entry name" value="Vaccinia Virus protein VP39"/>
    <property type="match status" value="1"/>
</dbReference>
<dbReference type="PANTHER" id="PTHR43542:SF1">
    <property type="entry name" value="METHYLTRANSFERASE"/>
    <property type="match status" value="1"/>
</dbReference>
<dbReference type="InterPro" id="IPR029063">
    <property type="entry name" value="SAM-dependent_MTases_sf"/>
</dbReference>
<keyword evidence="2 3" id="KW-0808">Transferase</keyword>
<dbReference type="EMBL" id="FONT01000001">
    <property type="protein sequence ID" value="SFE41634.1"/>
    <property type="molecule type" value="Genomic_DNA"/>
</dbReference>
<dbReference type="PROSITE" id="PS00092">
    <property type="entry name" value="N6_MTASE"/>
    <property type="match status" value="1"/>
</dbReference>
<dbReference type="Proteomes" id="UP000199516">
    <property type="component" value="Unassembled WGS sequence"/>
</dbReference>
<dbReference type="GO" id="GO:0003676">
    <property type="term" value="F:nucleic acid binding"/>
    <property type="evidence" value="ECO:0007669"/>
    <property type="project" value="InterPro"/>
</dbReference>